<keyword evidence="3" id="KW-1185">Reference proteome</keyword>
<dbReference type="Proteomes" id="UP001445472">
    <property type="component" value="Unassembled WGS sequence"/>
</dbReference>
<protein>
    <submittedName>
        <fullName evidence="2">DUF6507 family protein</fullName>
    </submittedName>
</protein>
<dbReference type="RefSeq" id="WP_351976823.1">
    <property type="nucleotide sequence ID" value="NZ_JBEPBX010000014.1"/>
</dbReference>
<name>A0ABV1UWN6_9ACTN</name>
<dbReference type="EMBL" id="JBEPBX010000014">
    <property type="protein sequence ID" value="MER6615199.1"/>
    <property type="molecule type" value="Genomic_DNA"/>
</dbReference>
<sequence length="147" mass="14982">MTAWDIEPQGVQGQLQLTGTRAGSLEKVLTAMIGDLSAAAQAAGTAVPGSAVHPTQVGPVAPGPRPSPLMAPQKAMGPVAAALSQYAEKRSPALKAMADRIQAAVLGAAKATGEYVEGDLASAKEAQDAARQVRLDLLMRDTGGNQR</sequence>
<dbReference type="InterPro" id="IPR045436">
    <property type="entry name" value="DUF6507"/>
</dbReference>
<evidence type="ECO:0000256" key="1">
    <source>
        <dbReference type="SAM" id="MobiDB-lite"/>
    </source>
</evidence>
<feature type="region of interest" description="Disordered" evidence="1">
    <location>
        <begin position="49"/>
        <end position="71"/>
    </location>
</feature>
<comment type="caution">
    <text evidence="2">The sequence shown here is derived from an EMBL/GenBank/DDBJ whole genome shotgun (WGS) entry which is preliminary data.</text>
</comment>
<proteinExistence type="predicted"/>
<reference evidence="2 3" key="1">
    <citation type="submission" date="2024-06" db="EMBL/GenBank/DDBJ databases">
        <title>The Natural Products Discovery Center: Release of the First 8490 Sequenced Strains for Exploring Actinobacteria Biosynthetic Diversity.</title>
        <authorList>
            <person name="Kalkreuter E."/>
            <person name="Kautsar S.A."/>
            <person name="Yang D."/>
            <person name="Bader C.D."/>
            <person name="Teijaro C.N."/>
            <person name="Fluegel L."/>
            <person name="Davis C.M."/>
            <person name="Simpson J.R."/>
            <person name="Lauterbach L."/>
            <person name="Steele A.D."/>
            <person name="Gui C."/>
            <person name="Meng S."/>
            <person name="Li G."/>
            <person name="Viehrig K."/>
            <person name="Ye F."/>
            <person name="Su P."/>
            <person name="Kiefer A.F."/>
            <person name="Nichols A."/>
            <person name="Cepeda A.J."/>
            <person name="Yan W."/>
            <person name="Fan B."/>
            <person name="Jiang Y."/>
            <person name="Adhikari A."/>
            <person name="Zheng C.-J."/>
            <person name="Schuster L."/>
            <person name="Cowan T.M."/>
            <person name="Smanski M.J."/>
            <person name="Chevrette M.G."/>
            <person name="De Carvalho L.P.S."/>
            <person name="Shen B."/>
        </authorList>
    </citation>
    <scope>NUCLEOTIDE SEQUENCE [LARGE SCALE GENOMIC DNA]</scope>
    <source>
        <strain evidence="2 3">NPDC000837</strain>
    </source>
</reference>
<evidence type="ECO:0000313" key="3">
    <source>
        <dbReference type="Proteomes" id="UP001445472"/>
    </source>
</evidence>
<dbReference type="Pfam" id="PF20117">
    <property type="entry name" value="DUF6507"/>
    <property type="match status" value="1"/>
</dbReference>
<evidence type="ECO:0000313" key="2">
    <source>
        <dbReference type="EMBL" id="MER6615199.1"/>
    </source>
</evidence>
<organism evidence="2 3">
    <name type="scientific">Streptomyces xantholiticus</name>
    <dbReference type="NCBI Taxonomy" id="68285"/>
    <lineage>
        <taxon>Bacteria</taxon>
        <taxon>Bacillati</taxon>
        <taxon>Actinomycetota</taxon>
        <taxon>Actinomycetes</taxon>
        <taxon>Kitasatosporales</taxon>
        <taxon>Streptomycetaceae</taxon>
        <taxon>Streptomyces</taxon>
    </lineage>
</organism>
<gene>
    <name evidence="2" type="ORF">ABT276_17880</name>
</gene>
<accession>A0ABV1UWN6</accession>